<gene>
    <name evidence="2" type="ORF">A4U43_C10F15160</name>
</gene>
<dbReference type="EMBL" id="CM007390">
    <property type="protein sequence ID" value="ONK56965.1"/>
    <property type="molecule type" value="Genomic_DNA"/>
</dbReference>
<keyword evidence="3" id="KW-1185">Reference proteome</keyword>
<protein>
    <submittedName>
        <fullName evidence="2">Uncharacterized protein</fullName>
    </submittedName>
</protein>
<dbReference type="AlphaFoldDB" id="A0A5P1E685"/>
<evidence type="ECO:0000313" key="3">
    <source>
        <dbReference type="Proteomes" id="UP000243459"/>
    </source>
</evidence>
<dbReference type="Proteomes" id="UP000243459">
    <property type="component" value="Chromosome 10"/>
</dbReference>
<reference evidence="3" key="1">
    <citation type="journal article" date="2017" name="Nat. Commun.">
        <title>The asparagus genome sheds light on the origin and evolution of a young Y chromosome.</title>
        <authorList>
            <person name="Harkess A."/>
            <person name="Zhou J."/>
            <person name="Xu C."/>
            <person name="Bowers J.E."/>
            <person name="Van der Hulst R."/>
            <person name="Ayyampalayam S."/>
            <person name="Mercati F."/>
            <person name="Riccardi P."/>
            <person name="McKain M.R."/>
            <person name="Kakrana A."/>
            <person name="Tang H."/>
            <person name="Ray J."/>
            <person name="Groenendijk J."/>
            <person name="Arikit S."/>
            <person name="Mathioni S.M."/>
            <person name="Nakano M."/>
            <person name="Shan H."/>
            <person name="Telgmann-Rauber A."/>
            <person name="Kanno A."/>
            <person name="Yue Z."/>
            <person name="Chen H."/>
            <person name="Li W."/>
            <person name="Chen Y."/>
            <person name="Xu X."/>
            <person name="Zhang Y."/>
            <person name="Luo S."/>
            <person name="Chen H."/>
            <person name="Gao J."/>
            <person name="Mao Z."/>
            <person name="Pires J.C."/>
            <person name="Luo M."/>
            <person name="Kudrna D."/>
            <person name="Wing R.A."/>
            <person name="Meyers B.C."/>
            <person name="Yi K."/>
            <person name="Kong H."/>
            <person name="Lavrijsen P."/>
            <person name="Sunseri F."/>
            <person name="Falavigna A."/>
            <person name="Ye Y."/>
            <person name="Leebens-Mack J.H."/>
            <person name="Chen G."/>
        </authorList>
    </citation>
    <scope>NUCLEOTIDE SEQUENCE [LARGE SCALE GENOMIC DNA]</scope>
    <source>
        <strain evidence="3">cv. DH0086</strain>
    </source>
</reference>
<dbReference type="Gramene" id="ONK56965">
    <property type="protein sequence ID" value="ONK56965"/>
    <property type="gene ID" value="A4U43_C10F15160"/>
</dbReference>
<organism evidence="2 3">
    <name type="scientific">Asparagus officinalis</name>
    <name type="common">Garden asparagus</name>
    <dbReference type="NCBI Taxonomy" id="4686"/>
    <lineage>
        <taxon>Eukaryota</taxon>
        <taxon>Viridiplantae</taxon>
        <taxon>Streptophyta</taxon>
        <taxon>Embryophyta</taxon>
        <taxon>Tracheophyta</taxon>
        <taxon>Spermatophyta</taxon>
        <taxon>Magnoliopsida</taxon>
        <taxon>Liliopsida</taxon>
        <taxon>Asparagales</taxon>
        <taxon>Asparagaceae</taxon>
        <taxon>Asparagoideae</taxon>
        <taxon>Asparagus</taxon>
    </lineage>
</organism>
<accession>A0A5P1E685</accession>
<proteinExistence type="predicted"/>
<evidence type="ECO:0000256" key="1">
    <source>
        <dbReference type="SAM" id="MobiDB-lite"/>
    </source>
</evidence>
<feature type="region of interest" description="Disordered" evidence="1">
    <location>
        <begin position="29"/>
        <end position="113"/>
    </location>
</feature>
<evidence type="ECO:0000313" key="2">
    <source>
        <dbReference type="EMBL" id="ONK56965.1"/>
    </source>
</evidence>
<name>A0A5P1E685_ASPOF</name>
<sequence length="132" mass="14400">MATEKMESRARNDENGDGVTYLAFHARAHDGRHGNSNRRPLVIEVAPSSGGTRDRRRDLADSVDVGFARESSPRHRPSRRPDKEPLAPINKVDGVDESSPGPGGDAGEGSLKEITSNNILRLFKPVRPKGLH</sequence>